<accession>A0ABP3XN70</accession>
<comment type="caution">
    <text evidence="1">The sequence shown here is derived from an EMBL/GenBank/DDBJ whole genome shotgun (WGS) entry which is preliminary data.</text>
</comment>
<dbReference type="RefSeq" id="WP_346046606.1">
    <property type="nucleotide sequence ID" value="NZ_BAAACP010000020.1"/>
</dbReference>
<dbReference type="Proteomes" id="UP001400965">
    <property type="component" value="Unassembled WGS sequence"/>
</dbReference>
<organism evidence="1 2">
    <name type="scientific">Paraclostridium tenue</name>
    <dbReference type="NCBI Taxonomy" id="1737"/>
    <lineage>
        <taxon>Bacteria</taxon>
        <taxon>Bacillati</taxon>
        <taxon>Bacillota</taxon>
        <taxon>Clostridia</taxon>
        <taxon>Peptostreptococcales</taxon>
        <taxon>Peptostreptococcaceae</taxon>
        <taxon>Paraclostridium</taxon>
    </lineage>
</organism>
<name>A0ABP3XN70_9FIRM</name>
<dbReference type="EMBL" id="BAAACP010000020">
    <property type="protein sequence ID" value="GAA0865936.1"/>
    <property type="molecule type" value="Genomic_DNA"/>
</dbReference>
<evidence type="ECO:0000313" key="1">
    <source>
        <dbReference type="EMBL" id="GAA0865936.1"/>
    </source>
</evidence>
<keyword evidence="2" id="KW-1185">Reference proteome</keyword>
<reference evidence="2" key="1">
    <citation type="journal article" date="2019" name="Int. J. Syst. Evol. Microbiol.">
        <title>The Global Catalogue of Microorganisms (GCM) 10K type strain sequencing project: providing services to taxonomists for standard genome sequencing and annotation.</title>
        <authorList>
            <consortium name="The Broad Institute Genomics Platform"/>
            <consortium name="The Broad Institute Genome Sequencing Center for Infectious Disease"/>
            <person name="Wu L."/>
            <person name="Ma J."/>
        </authorList>
    </citation>
    <scope>NUCLEOTIDE SEQUENCE [LARGE SCALE GENOMIC DNA]</scope>
    <source>
        <strain evidence="2">JCM 6486</strain>
    </source>
</reference>
<proteinExistence type="predicted"/>
<protein>
    <submittedName>
        <fullName evidence="1">Uncharacterized protein</fullName>
    </submittedName>
</protein>
<gene>
    <name evidence="1" type="ORF">GCM10008917_25390</name>
</gene>
<sequence>MKIKLNEKSVVQIDSEYKKGNKLYCGQVKCSYKESLVNCVDCNINHIQEKNKKGNFMWVKYTDIKHLLID</sequence>
<evidence type="ECO:0000313" key="2">
    <source>
        <dbReference type="Proteomes" id="UP001400965"/>
    </source>
</evidence>